<proteinExistence type="inferred from homology"/>
<evidence type="ECO:0000256" key="2">
    <source>
        <dbReference type="ARBA" id="ARBA00023125"/>
    </source>
</evidence>
<sequence>MLHLEKQPYKERIILTQEEIQILYSKTKNLQEKIILHLSYGCGLRAIELERINTEELDIKNKLVIVEQGKNSKRRIIPINQTLQKDFTKYLHQRNRIKTKETALLLNQKQQRMKKHTALELLKKILKRTTLNKNITLHSLRHSIATHLLENGLSLENVKEFLGHKYLDTTEQYVRITKLEL</sequence>
<keyword evidence="6" id="KW-1185">Reference proteome</keyword>
<keyword evidence="3" id="KW-0233">DNA recombination</keyword>
<protein>
    <recommendedName>
        <fullName evidence="4">Tyr recombinase domain-containing protein</fullName>
    </recommendedName>
</protein>
<dbReference type="InterPro" id="IPR011010">
    <property type="entry name" value="DNA_brk_join_enz"/>
</dbReference>
<dbReference type="OrthoDB" id="9801717at2"/>
<feature type="domain" description="Tyr recombinase" evidence="4">
    <location>
        <begin position="10"/>
        <end position="181"/>
    </location>
</feature>
<evidence type="ECO:0000256" key="1">
    <source>
        <dbReference type="ARBA" id="ARBA00008857"/>
    </source>
</evidence>
<dbReference type="InterPro" id="IPR050090">
    <property type="entry name" value="Tyrosine_recombinase_XerCD"/>
</dbReference>
<evidence type="ECO:0000259" key="4">
    <source>
        <dbReference type="PROSITE" id="PS51898"/>
    </source>
</evidence>
<evidence type="ECO:0000313" key="6">
    <source>
        <dbReference type="Proteomes" id="UP000319499"/>
    </source>
</evidence>
<keyword evidence="2" id="KW-0238">DNA-binding</keyword>
<dbReference type="GO" id="GO:0003677">
    <property type="term" value="F:DNA binding"/>
    <property type="evidence" value="ECO:0007669"/>
    <property type="project" value="UniProtKB-KW"/>
</dbReference>
<reference evidence="5 6" key="1">
    <citation type="submission" date="2019-02" db="EMBL/GenBank/DDBJ databases">
        <title>Apibacter muscae sp. nov.: a novel member of the house fly microbiota.</title>
        <authorList>
            <person name="Park R."/>
        </authorList>
    </citation>
    <scope>NUCLEOTIDE SEQUENCE [LARGE SCALE GENOMIC DNA]</scope>
    <source>
        <strain evidence="5 6">AL1</strain>
    </source>
</reference>
<dbReference type="GO" id="GO:0015074">
    <property type="term" value="P:DNA integration"/>
    <property type="evidence" value="ECO:0007669"/>
    <property type="project" value="InterPro"/>
</dbReference>
<dbReference type="GO" id="GO:0006310">
    <property type="term" value="P:DNA recombination"/>
    <property type="evidence" value="ECO:0007669"/>
    <property type="project" value="UniProtKB-KW"/>
</dbReference>
<dbReference type="AlphaFoldDB" id="A0A563DM29"/>
<gene>
    <name evidence="5" type="ORF">ETU09_00050</name>
</gene>
<dbReference type="PROSITE" id="PS51898">
    <property type="entry name" value="TYR_RECOMBINASE"/>
    <property type="match status" value="1"/>
</dbReference>
<dbReference type="Proteomes" id="UP000319499">
    <property type="component" value="Unassembled WGS sequence"/>
</dbReference>
<accession>A0A563DM29</accession>
<evidence type="ECO:0000256" key="3">
    <source>
        <dbReference type="ARBA" id="ARBA00023172"/>
    </source>
</evidence>
<dbReference type="Pfam" id="PF00589">
    <property type="entry name" value="Phage_integrase"/>
    <property type="match status" value="1"/>
</dbReference>
<organism evidence="5 6">
    <name type="scientific">Apibacter muscae</name>
    <dbReference type="NCBI Taxonomy" id="2509004"/>
    <lineage>
        <taxon>Bacteria</taxon>
        <taxon>Pseudomonadati</taxon>
        <taxon>Bacteroidota</taxon>
        <taxon>Flavobacteriia</taxon>
        <taxon>Flavobacteriales</taxon>
        <taxon>Weeksellaceae</taxon>
        <taxon>Apibacter</taxon>
    </lineage>
</organism>
<comment type="similarity">
    <text evidence="1">Belongs to the 'phage' integrase family.</text>
</comment>
<name>A0A563DM29_9FLAO</name>
<dbReference type="InterPro" id="IPR013762">
    <property type="entry name" value="Integrase-like_cat_sf"/>
</dbReference>
<comment type="caution">
    <text evidence="5">The sequence shown here is derived from an EMBL/GenBank/DDBJ whole genome shotgun (WGS) entry which is preliminary data.</text>
</comment>
<dbReference type="InterPro" id="IPR002104">
    <property type="entry name" value="Integrase_catalytic"/>
</dbReference>
<evidence type="ECO:0000313" key="5">
    <source>
        <dbReference type="EMBL" id="TWP31179.1"/>
    </source>
</evidence>
<dbReference type="PANTHER" id="PTHR30349:SF41">
    <property type="entry name" value="INTEGRASE_RECOMBINASE PROTEIN MJ0367-RELATED"/>
    <property type="match status" value="1"/>
</dbReference>
<dbReference type="EMBL" id="SELH01000004">
    <property type="protein sequence ID" value="TWP31179.1"/>
    <property type="molecule type" value="Genomic_DNA"/>
</dbReference>
<dbReference type="PANTHER" id="PTHR30349">
    <property type="entry name" value="PHAGE INTEGRASE-RELATED"/>
    <property type="match status" value="1"/>
</dbReference>
<dbReference type="SUPFAM" id="SSF56349">
    <property type="entry name" value="DNA breaking-rejoining enzymes"/>
    <property type="match status" value="1"/>
</dbReference>
<dbReference type="Gene3D" id="1.10.443.10">
    <property type="entry name" value="Intergrase catalytic core"/>
    <property type="match status" value="1"/>
</dbReference>